<keyword evidence="9" id="KW-1133">Transmembrane helix</keyword>
<name>A0A6L5R5R2_9MICO</name>
<feature type="transmembrane region" description="Helical" evidence="9">
    <location>
        <begin position="41"/>
        <end position="62"/>
    </location>
</feature>
<keyword evidence="8" id="KW-0411">Iron-sulfur</keyword>
<evidence type="ECO:0000256" key="5">
    <source>
        <dbReference type="ARBA" id="ARBA00022827"/>
    </source>
</evidence>
<dbReference type="Gene3D" id="2.40.30.10">
    <property type="entry name" value="Translation factors"/>
    <property type="match status" value="1"/>
</dbReference>
<keyword evidence="9" id="KW-0812">Transmembrane</keyword>
<reference evidence="11 12" key="1">
    <citation type="submission" date="2019-11" db="EMBL/GenBank/DDBJ databases">
        <title>Agromyces kandeliae sp. nov., isolated from mangrove soil.</title>
        <authorList>
            <person name="Wang R."/>
        </authorList>
    </citation>
    <scope>NUCLEOTIDE SEQUENCE [LARGE SCALE GENOMIC DNA]</scope>
    <source>
        <strain evidence="11 12">Q22</strain>
    </source>
</reference>
<dbReference type="GO" id="GO:0046872">
    <property type="term" value="F:metal ion binding"/>
    <property type="evidence" value="ECO:0007669"/>
    <property type="project" value="UniProtKB-KW"/>
</dbReference>
<evidence type="ECO:0000256" key="9">
    <source>
        <dbReference type="SAM" id="Phobius"/>
    </source>
</evidence>
<feature type="transmembrane region" description="Helical" evidence="9">
    <location>
        <begin position="17"/>
        <end position="35"/>
    </location>
</feature>
<keyword evidence="5" id="KW-0274">FAD</keyword>
<keyword evidence="7" id="KW-0408">Iron</keyword>
<comment type="cofactor">
    <cofactor evidence="1">
        <name>FAD</name>
        <dbReference type="ChEBI" id="CHEBI:57692"/>
    </cofactor>
</comment>
<keyword evidence="4" id="KW-0479">Metal-binding</keyword>
<dbReference type="RefSeq" id="WP_154347782.1">
    <property type="nucleotide sequence ID" value="NZ_WKJD01000021.1"/>
</dbReference>
<dbReference type="GO" id="GO:0016491">
    <property type="term" value="F:oxidoreductase activity"/>
    <property type="evidence" value="ECO:0007669"/>
    <property type="project" value="UniProtKB-KW"/>
</dbReference>
<evidence type="ECO:0000256" key="6">
    <source>
        <dbReference type="ARBA" id="ARBA00023002"/>
    </source>
</evidence>
<evidence type="ECO:0000256" key="7">
    <source>
        <dbReference type="ARBA" id="ARBA00023004"/>
    </source>
</evidence>
<feature type="domain" description="FAD-binding FR-type" evidence="10">
    <location>
        <begin position="57"/>
        <end position="169"/>
    </location>
</feature>
<dbReference type="PANTHER" id="PTHR47354:SF8">
    <property type="entry name" value="1,2-PHENYLACETYL-COA EPOXIDASE, SUBUNIT E"/>
    <property type="match status" value="1"/>
</dbReference>
<dbReference type="Pfam" id="PF08022">
    <property type="entry name" value="FAD_binding_8"/>
    <property type="match status" value="1"/>
</dbReference>
<dbReference type="EMBL" id="WKJD01000021">
    <property type="protein sequence ID" value="MRX45220.1"/>
    <property type="molecule type" value="Genomic_DNA"/>
</dbReference>
<keyword evidence="6" id="KW-0560">Oxidoreductase</keyword>
<protein>
    <recommendedName>
        <fullName evidence="10">FAD-binding FR-type domain-containing protein</fullName>
    </recommendedName>
</protein>
<proteinExistence type="predicted"/>
<evidence type="ECO:0000256" key="1">
    <source>
        <dbReference type="ARBA" id="ARBA00001974"/>
    </source>
</evidence>
<evidence type="ECO:0000313" key="11">
    <source>
        <dbReference type="EMBL" id="MRX45220.1"/>
    </source>
</evidence>
<dbReference type="InterPro" id="IPR050415">
    <property type="entry name" value="MRET"/>
</dbReference>
<evidence type="ECO:0000256" key="2">
    <source>
        <dbReference type="ARBA" id="ARBA00022630"/>
    </source>
</evidence>
<evidence type="ECO:0000256" key="8">
    <source>
        <dbReference type="ARBA" id="ARBA00023014"/>
    </source>
</evidence>
<keyword evidence="3" id="KW-0001">2Fe-2S</keyword>
<dbReference type="SUPFAM" id="SSF63380">
    <property type="entry name" value="Riboflavin synthase domain-like"/>
    <property type="match status" value="1"/>
</dbReference>
<dbReference type="InterPro" id="IPR017927">
    <property type="entry name" value="FAD-bd_FR_type"/>
</dbReference>
<evidence type="ECO:0000313" key="12">
    <source>
        <dbReference type="Proteomes" id="UP000476511"/>
    </source>
</evidence>
<dbReference type="AlphaFoldDB" id="A0A6L5R5R2"/>
<gene>
    <name evidence="11" type="ORF">GJR97_16015</name>
</gene>
<keyword evidence="9" id="KW-0472">Membrane</keyword>
<dbReference type="PANTHER" id="PTHR47354">
    <property type="entry name" value="NADH OXIDOREDUCTASE HCR"/>
    <property type="match status" value="1"/>
</dbReference>
<evidence type="ECO:0000256" key="4">
    <source>
        <dbReference type="ARBA" id="ARBA00022723"/>
    </source>
</evidence>
<dbReference type="GO" id="GO:0050660">
    <property type="term" value="F:flavin adenine dinucleotide binding"/>
    <property type="evidence" value="ECO:0007669"/>
    <property type="project" value="TreeGrafter"/>
</dbReference>
<dbReference type="InterPro" id="IPR017938">
    <property type="entry name" value="Riboflavin_synthase-like_b-brl"/>
</dbReference>
<dbReference type="GO" id="GO:0051537">
    <property type="term" value="F:2 iron, 2 sulfur cluster binding"/>
    <property type="evidence" value="ECO:0007669"/>
    <property type="project" value="UniProtKB-KW"/>
</dbReference>
<evidence type="ECO:0000259" key="10">
    <source>
        <dbReference type="PROSITE" id="PS51384"/>
    </source>
</evidence>
<keyword evidence="2" id="KW-0285">Flavoprotein</keyword>
<keyword evidence="12" id="KW-1185">Reference proteome</keyword>
<organism evidence="11 12">
    <name type="scientific">Agromyces kandeliae</name>
    <dbReference type="NCBI Taxonomy" id="2666141"/>
    <lineage>
        <taxon>Bacteria</taxon>
        <taxon>Bacillati</taxon>
        <taxon>Actinomycetota</taxon>
        <taxon>Actinomycetes</taxon>
        <taxon>Micrococcales</taxon>
        <taxon>Microbacteriaceae</taxon>
        <taxon>Agromyces</taxon>
    </lineage>
</organism>
<accession>A0A6L5R5R2</accession>
<sequence>MTAALVVKIPYHRWQPVHIVTMVVFSLLTVHALLASKGLGATPAFAISAGIFAVVGTLSMAVRLVDKARGGAEYEVIATTRTAREVEISLSPAGPRTILPPTAGQFAFLTASPGGTRETHPFTLSSAAGGRELSFVIRALGDWTSRVQDGLAVGDRVRVDGPFGAFAPSRNVV</sequence>
<comment type="caution">
    <text evidence="11">The sequence shown here is derived from an EMBL/GenBank/DDBJ whole genome shotgun (WGS) entry which is preliminary data.</text>
</comment>
<dbReference type="PROSITE" id="PS51384">
    <property type="entry name" value="FAD_FR"/>
    <property type="match status" value="1"/>
</dbReference>
<evidence type="ECO:0000256" key="3">
    <source>
        <dbReference type="ARBA" id="ARBA00022714"/>
    </source>
</evidence>
<dbReference type="Proteomes" id="UP000476511">
    <property type="component" value="Unassembled WGS sequence"/>
</dbReference>
<dbReference type="InterPro" id="IPR013112">
    <property type="entry name" value="FAD-bd_8"/>
</dbReference>